<evidence type="ECO:0000256" key="1">
    <source>
        <dbReference type="SAM" id="Phobius"/>
    </source>
</evidence>
<dbReference type="KEGG" id="ipo:Ilyop_0056"/>
<accession>E3H687</accession>
<feature type="transmembrane region" description="Helical" evidence="1">
    <location>
        <begin position="365"/>
        <end position="387"/>
    </location>
</feature>
<feature type="transmembrane region" description="Helical" evidence="1">
    <location>
        <begin position="258"/>
        <end position="275"/>
    </location>
</feature>
<feature type="transmembrane region" description="Helical" evidence="1">
    <location>
        <begin position="111"/>
        <end position="132"/>
    </location>
</feature>
<keyword evidence="1" id="KW-0472">Membrane</keyword>
<gene>
    <name evidence="2" type="ordered locus">Ilyop_0056</name>
</gene>
<feature type="transmembrane region" description="Helical" evidence="1">
    <location>
        <begin position="312"/>
        <end position="335"/>
    </location>
</feature>
<dbReference type="EMBL" id="CP002281">
    <property type="protein sequence ID" value="ADO81846.1"/>
    <property type="molecule type" value="Genomic_DNA"/>
</dbReference>
<dbReference type="AlphaFoldDB" id="E3H687"/>
<dbReference type="Proteomes" id="UP000006875">
    <property type="component" value="Chromosome"/>
</dbReference>
<feature type="transmembrane region" description="Helical" evidence="1">
    <location>
        <begin position="87"/>
        <end position="105"/>
    </location>
</feature>
<keyword evidence="1" id="KW-0812">Transmembrane</keyword>
<feature type="transmembrane region" description="Helical" evidence="1">
    <location>
        <begin position="202"/>
        <end position="222"/>
    </location>
</feature>
<feature type="transmembrane region" description="Helical" evidence="1">
    <location>
        <begin position="35"/>
        <end position="56"/>
    </location>
</feature>
<name>E3H687_ILYPC</name>
<protein>
    <recommendedName>
        <fullName evidence="4">Permease</fullName>
    </recommendedName>
</protein>
<sequence>MRIKREYGKEEPYIPAGPFKIRLPFVHLGFEKLDFYQGLLLCAVCLGAIPMLQEYLGMPFDVAMTVVVLNGFLYFLHIFLGDPIIPGWITPAIPIVMLYVSQYPAGSERVYALIAFQFSLGLLAVFLGITGLGKKVTSIVPNAMKSGVIIGAGIAAVNSVMQKGGRFEKYPISIIICMGIGFYFLFSSHFKSKKNLNKFTRLLADMGSLPIIILAIILGPLVGEVTISHIEWGITTLAVKELITEWTIFGLGLPPLKMFINGLPVVISCYIILFGDMIQAQSLLEDASKERPDEIIDYNANRSHLIFGLRNILMSIFGPNIALCGPLAAAMQVVLCERYKNGRETMDSIHGGAVSYRYGTTLGYFLLPIVTLVKPILGIALAATMLIQGYVSVRVGVMKSKTSNDLGIAGIMAAVIATRGAAWGLAAGILLCGFINIGKNEEFESPLLEDSNSADLVVGEEIELKEVKLKEA</sequence>
<evidence type="ECO:0008006" key="4">
    <source>
        <dbReference type="Google" id="ProtNLM"/>
    </source>
</evidence>
<feature type="transmembrane region" description="Helical" evidence="1">
    <location>
        <begin position="408"/>
        <end position="437"/>
    </location>
</feature>
<dbReference type="HOGENOM" id="CLU_045810_0_0_0"/>
<proteinExistence type="predicted"/>
<feature type="transmembrane region" description="Helical" evidence="1">
    <location>
        <begin position="170"/>
        <end position="190"/>
    </location>
</feature>
<keyword evidence="1" id="KW-1133">Transmembrane helix</keyword>
<dbReference type="STRING" id="572544.Ilyop_0056"/>
<dbReference type="RefSeq" id="WP_013386517.1">
    <property type="nucleotide sequence ID" value="NC_014632.1"/>
</dbReference>
<keyword evidence="3" id="KW-1185">Reference proteome</keyword>
<feature type="transmembrane region" description="Helical" evidence="1">
    <location>
        <begin position="139"/>
        <end position="158"/>
    </location>
</feature>
<organism evidence="2 3">
    <name type="scientific">Ilyobacter polytropus (strain ATCC 51220 / DSM 2926 / LMG 16218 / CuHBu1)</name>
    <dbReference type="NCBI Taxonomy" id="572544"/>
    <lineage>
        <taxon>Bacteria</taxon>
        <taxon>Fusobacteriati</taxon>
        <taxon>Fusobacteriota</taxon>
        <taxon>Fusobacteriia</taxon>
        <taxon>Fusobacteriales</taxon>
        <taxon>Fusobacteriaceae</taxon>
        <taxon>Ilyobacter</taxon>
    </lineage>
</organism>
<feature type="transmembrane region" description="Helical" evidence="1">
    <location>
        <begin position="62"/>
        <end position="80"/>
    </location>
</feature>
<evidence type="ECO:0000313" key="3">
    <source>
        <dbReference type="Proteomes" id="UP000006875"/>
    </source>
</evidence>
<evidence type="ECO:0000313" key="2">
    <source>
        <dbReference type="EMBL" id="ADO81846.1"/>
    </source>
</evidence>
<dbReference type="OrthoDB" id="354989at2"/>
<dbReference type="eggNOG" id="COG0659">
    <property type="taxonomic scope" value="Bacteria"/>
</dbReference>
<reference evidence="2 3" key="1">
    <citation type="journal article" date="2010" name="Stand. Genomic Sci.">
        <title>Complete genome sequence of Ilyobacter polytropus type strain (CuHbu1).</title>
        <authorList>
            <person name="Sikorski J."/>
            <person name="Chertkov O."/>
            <person name="Lapidus A."/>
            <person name="Nolan M."/>
            <person name="Lucas S."/>
            <person name="Del Rio T.G."/>
            <person name="Tice H."/>
            <person name="Cheng J.F."/>
            <person name="Tapia R."/>
            <person name="Han C."/>
            <person name="Goodwin L."/>
            <person name="Pitluck S."/>
            <person name="Liolios K."/>
            <person name="Ivanova N."/>
            <person name="Mavromatis K."/>
            <person name="Mikhailova N."/>
            <person name="Pati A."/>
            <person name="Chen A."/>
            <person name="Palaniappan K."/>
            <person name="Land M."/>
            <person name="Hauser L."/>
            <person name="Chang Y.J."/>
            <person name="Jeffries C.D."/>
            <person name="Brambilla E."/>
            <person name="Yasawong M."/>
            <person name="Rohde M."/>
            <person name="Pukall R."/>
            <person name="Spring S."/>
            <person name="Goker M."/>
            <person name="Woyke T."/>
            <person name="Bristow J."/>
            <person name="Eisen J.A."/>
            <person name="Markowitz V."/>
            <person name="Hugenholtz P."/>
            <person name="Kyrpides N.C."/>
            <person name="Klenk H.P."/>
        </authorList>
    </citation>
    <scope>NUCLEOTIDE SEQUENCE [LARGE SCALE GENOMIC DNA]</scope>
    <source>
        <strain evidence="3">ATCC 51220 / DSM 2926 / LMG 16218 / CuHBu1</strain>
    </source>
</reference>